<dbReference type="Gene3D" id="3.20.20.30">
    <property type="entry name" value="Luciferase-like domain"/>
    <property type="match status" value="1"/>
</dbReference>
<protein>
    <submittedName>
        <fullName evidence="6">LLM class flavin-dependent oxidoreductase</fullName>
    </submittedName>
</protein>
<dbReference type="CDD" id="cd01094">
    <property type="entry name" value="Alkanesulfonate_monoxygenase"/>
    <property type="match status" value="1"/>
</dbReference>
<dbReference type="SUPFAM" id="SSF51679">
    <property type="entry name" value="Bacterial luciferase-like"/>
    <property type="match status" value="1"/>
</dbReference>
<accession>A0A9X2T3A1</accession>
<gene>
    <name evidence="6" type="ORF">NVS89_06620</name>
</gene>
<keyword evidence="3" id="KW-0560">Oxidoreductase</keyword>
<reference evidence="6" key="1">
    <citation type="submission" date="2022-08" db="EMBL/GenBank/DDBJ databases">
        <authorList>
            <person name="Li F."/>
        </authorList>
    </citation>
    <scope>NUCLEOTIDE SEQUENCE</scope>
    <source>
        <strain evidence="6">MQZ15Z-1</strain>
    </source>
</reference>
<feature type="domain" description="Luciferase-like" evidence="5">
    <location>
        <begin position="24"/>
        <end position="348"/>
    </location>
</feature>
<dbReference type="RefSeq" id="WP_258731803.1">
    <property type="nucleotide sequence ID" value="NZ_JANTHY010000002.1"/>
</dbReference>
<evidence type="ECO:0000256" key="1">
    <source>
        <dbReference type="ARBA" id="ARBA00022630"/>
    </source>
</evidence>
<keyword evidence="2" id="KW-0288">FMN</keyword>
<dbReference type="PANTHER" id="PTHR42847">
    <property type="entry name" value="ALKANESULFONATE MONOOXYGENASE"/>
    <property type="match status" value="1"/>
</dbReference>
<dbReference type="InterPro" id="IPR036661">
    <property type="entry name" value="Luciferase-like_sf"/>
</dbReference>
<evidence type="ECO:0000313" key="6">
    <source>
        <dbReference type="EMBL" id="MCS0494766.1"/>
    </source>
</evidence>
<evidence type="ECO:0000313" key="7">
    <source>
        <dbReference type="Proteomes" id="UP001151088"/>
    </source>
</evidence>
<dbReference type="InterPro" id="IPR050172">
    <property type="entry name" value="SsuD_RutA_monooxygenase"/>
</dbReference>
<proteinExistence type="predicted"/>
<evidence type="ECO:0000256" key="3">
    <source>
        <dbReference type="ARBA" id="ARBA00023002"/>
    </source>
</evidence>
<keyword evidence="1" id="KW-0285">Flavoprotein</keyword>
<dbReference type="AlphaFoldDB" id="A0A9X2T3A1"/>
<keyword evidence="4" id="KW-0503">Monooxygenase</keyword>
<dbReference type="GO" id="GO:0016705">
    <property type="term" value="F:oxidoreductase activity, acting on paired donors, with incorporation or reduction of molecular oxygen"/>
    <property type="evidence" value="ECO:0007669"/>
    <property type="project" value="InterPro"/>
</dbReference>
<evidence type="ECO:0000256" key="4">
    <source>
        <dbReference type="ARBA" id="ARBA00023033"/>
    </source>
</evidence>
<keyword evidence="7" id="KW-1185">Reference proteome</keyword>
<comment type="caution">
    <text evidence="6">The sequence shown here is derived from an EMBL/GenBank/DDBJ whole genome shotgun (WGS) entry which is preliminary data.</text>
</comment>
<dbReference type="PANTHER" id="PTHR42847:SF4">
    <property type="entry name" value="ALKANESULFONATE MONOOXYGENASE-RELATED"/>
    <property type="match status" value="1"/>
</dbReference>
<dbReference type="GO" id="GO:0004497">
    <property type="term" value="F:monooxygenase activity"/>
    <property type="evidence" value="ECO:0007669"/>
    <property type="project" value="UniProtKB-KW"/>
</dbReference>
<dbReference type="EMBL" id="JANTHZ010000002">
    <property type="protein sequence ID" value="MCS0494766.1"/>
    <property type="molecule type" value="Genomic_DNA"/>
</dbReference>
<evidence type="ECO:0000259" key="5">
    <source>
        <dbReference type="Pfam" id="PF00296"/>
    </source>
</evidence>
<evidence type="ECO:0000256" key="2">
    <source>
        <dbReference type="ARBA" id="ARBA00022643"/>
    </source>
</evidence>
<dbReference type="Pfam" id="PF00296">
    <property type="entry name" value="Bac_luciferase"/>
    <property type="match status" value="1"/>
</dbReference>
<name>A0A9X2T3A1_9HYPH</name>
<dbReference type="Proteomes" id="UP001151088">
    <property type="component" value="Unassembled WGS sequence"/>
</dbReference>
<organism evidence="6 7">
    <name type="scientific">Ancylobacter mangrovi</name>
    <dbReference type="NCBI Taxonomy" id="2972472"/>
    <lineage>
        <taxon>Bacteria</taxon>
        <taxon>Pseudomonadati</taxon>
        <taxon>Pseudomonadota</taxon>
        <taxon>Alphaproteobacteria</taxon>
        <taxon>Hyphomicrobiales</taxon>
        <taxon>Xanthobacteraceae</taxon>
        <taxon>Ancylobacter</taxon>
    </lineage>
</organism>
<sequence length="387" mass="42515">MSDKTSDPTRLSPLEAAKRNPLMLGLFLPIQSGAWSPSTAPRGTSWTFDYNARCTVMAEKLGFDLVFGLAQWMGKGGYGGEMKFREKATDPLLVTAGLAALTERILLVSTVHILYGWHPLHLAKFGATISEMSGGRWGLNMVTGYKKSEFEMFGLEQIEHDQRYVMADEFVSMMKRLWSEDENLTVDGRFWKMKDAFVAPKPAGGKCLLVNASSSGAGLAYAVRHSDLIFVTSPAGANLDAACEALPAHNRKIKEAAAAQGRDIRTLINPHVICRETEAEARAQYDAILRHQDPVAAENFYRTFTGGDQTSWKAATREQWTIGGNVHIVGTPAQVVEGFMRLKQAGCDGVQVNFYDFIPDLEFFGARVMPLMREAGLRLDAPLAAAA</sequence>
<dbReference type="InterPro" id="IPR011251">
    <property type="entry name" value="Luciferase-like_dom"/>
</dbReference>